<dbReference type="Gene3D" id="2.60.40.1180">
    <property type="entry name" value="Golgi alpha-mannosidase II"/>
    <property type="match status" value="1"/>
</dbReference>
<keyword evidence="9" id="KW-0106">Calcium</keyword>
<keyword evidence="11" id="KW-0868">Chloride</keyword>
<dbReference type="SMART" id="SM00632">
    <property type="entry name" value="Aamy_C"/>
    <property type="match status" value="1"/>
</dbReference>
<gene>
    <name evidence="18" type="ORF">PYW07_004683</name>
</gene>
<dbReference type="InterPro" id="IPR006048">
    <property type="entry name" value="A-amylase/branching_C"/>
</dbReference>
<comment type="cofactor">
    <cofactor evidence="3">
        <name>chloride</name>
        <dbReference type="ChEBI" id="CHEBI:17996"/>
    </cofactor>
</comment>
<sequence length="518" mass="57630">MSLVLNCRVYTQYYTMSLLVWLSFCSLIGGAFSCEAYIKTNLLADRSVIVQMFEWKWADIATECENFLGPMKYGAVQTSPATENVIVRIGEERPWYERYQPISYKLTTRSGDEAAFLDMTTRCNKVGVRIYVDVVFNHMTGNHEESVGTGGSTANTSINSFPGVPYTDEHFHHPDCDMVDLDNATEVRVCQLSGLKDLNQTIPYVRQKIIDYLNNLIDLGAAGIRVDAAKHMYPDDLNEIYKSLHNLNTAHGFRKNSRPYIYQEVAKGGVVTYNDYKDMGDITEFTAGNEVSQFFSGLKPLKNLSSYGTEGLDMMPSENAVVFVDNHDTQRASGILSYKNETIYKAALAFLLANPYGQARITSSFSFTSFNQGPPANADETIKSPVIDATNNLCTETSGWVCEHRWSTVYRMVKFRNEVFKTQIANWWDNDSNQIAFSLGNKGFIAFNLEGSVMNTTLQTGLPVGTYCDIRSGEVQGTTCSGKTVAVSSTGQALITLAADELYLAIHVGTDSSLQTFL</sequence>
<reference evidence="18" key="1">
    <citation type="submission" date="2023-03" db="EMBL/GenBank/DDBJ databases">
        <title>Chromosome-level genomes of two armyworms, Mythimna separata and Mythimna loreyi, provide insights into the biosynthesis and reception of sex pheromones.</title>
        <authorList>
            <person name="Zhao H."/>
        </authorList>
    </citation>
    <scope>NUCLEOTIDE SEQUENCE</scope>
    <source>
        <strain evidence="18">BeijingLab</strain>
        <tissue evidence="18">Pupa</tissue>
    </source>
</reference>
<evidence type="ECO:0000256" key="9">
    <source>
        <dbReference type="ARBA" id="ARBA00022837"/>
    </source>
</evidence>
<dbReference type="GO" id="GO:0005975">
    <property type="term" value="P:carbohydrate metabolic process"/>
    <property type="evidence" value="ECO:0007669"/>
    <property type="project" value="InterPro"/>
</dbReference>
<dbReference type="EC" id="3.2.1.1" evidence="6 15"/>
<dbReference type="AlphaFoldDB" id="A0AAD8DYV9"/>
<accession>A0AAD8DYV9</accession>
<dbReference type="PANTHER" id="PTHR43447">
    <property type="entry name" value="ALPHA-AMYLASE"/>
    <property type="match status" value="1"/>
</dbReference>
<keyword evidence="19" id="KW-1185">Reference proteome</keyword>
<feature type="domain" description="Glycosyl hydrolase family 13 catalytic" evidence="17">
    <location>
        <begin position="47"/>
        <end position="416"/>
    </location>
</feature>
<evidence type="ECO:0000256" key="10">
    <source>
        <dbReference type="ARBA" id="ARBA00023157"/>
    </source>
</evidence>
<evidence type="ECO:0000256" key="14">
    <source>
        <dbReference type="RuleBase" id="RU003615"/>
    </source>
</evidence>
<evidence type="ECO:0000256" key="13">
    <source>
        <dbReference type="ARBA" id="ARBA00023295"/>
    </source>
</evidence>
<feature type="domain" description="Alpha-amylase C-terminal" evidence="16">
    <location>
        <begin position="425"/>
        <end position="511"/>
    </location>
</feature>
<dbReference type="PRINTS" id="PR00110">
    <property type="entry name" value="ALPHAAMYLASE"/>
</dbReference>
<comment type="subunit">
    <text evidence="5">Monomer.</text>
</comment>
<dbReference type="InterPro" id="IPR006046">
    <property type="entry name" value="Alpha_amylase"/>
</dbReference>
<evidence type="ECO:0000256" key="15">
    <source>
        <dbReference type="RuleBase" id="RU361134"/>
    </source>
</evidence>
<evidence type="ECO:0000259" key="16">
    <source>
        <dbReference type="SMART" id="SM00632"/>
    </source>
</evidence>
<keyword evidence="13 15" id="KW-0326">Glycosidase</keyword>
<evidence type="ECO:0000256" key="11">
    <source>
        <dbReference type="ARBA" id="ARBA00023214"/>
    </source>
</evidence>
<evidence type="ECO:0000256" key="4">
    <source>
        <dbReference type="ARBA" id="ARBA00008061"/>
    </source>
</evidence>
<dbReference type="InterPro" id="IPR031319">
    <property type="entry name" value="A-amylase_C"/>
</dbReference>
<evidence type="ECO:0000313" key="18">
    <source>
        <dbReference type="EMBL" id="KAJ8731519.1"/>
    </source>
</evidence>
<dbReference type="SUPFAM" id="SSF51011">
    <property type="entry name" value="Glycosyl hydrolase domain"/>
    <property type="match status" value="1"/>
</dbReference>
<dbReference type="EMBL" id="JARGEI010000005">
    <property type="protein sequence ID" value="KAJ8731519.1"/>
    <property type="molecule type" value="Genomic_DNA"/>
</dbReference>
<dbReference type="SMART" id="SM00642">
    <property type="entry name" value="Aamy"/>
    <property type="match status" value="1"/>
</dbReference>
<dbReference type="Gene3D" id="3.20.20.80">
    <property type="entry name" value="Glycosidases"/>
    <property type="match status" value="1"/>
</dbReference>
<dbReference type="Proteomes" id="UP001231518">
    <property type="component" value="Chromosome 16"/>
</dbReference>
<evidence type="ECO:0000259" key="17">
    <source>
        <dbReference type="SMART" id="SM00642"/>
    </source>
</evidence>
<comment type="catalytic activity">
    <reaction evidence="1 15">
        <text>Endohydrolysis of (1-&gt;4)-alpha-D-glucosidic linkages in polysaccharides containing three or more (1-&gt;4)-alpha-linked D-glucose units.</text>
        <dbReference type="EC" id="3.2.1.1"/>
    </reaction>
</comment>
<dbReference type="GO" id="GO:0004556">
    <property type="term" value="F:alpha-amylase activity"/>
    <property type="evidence" value="ECO:0007669"/>
    <property type="project" value="UniProtKB-UniRule"/>
</dbReference>
<dbReference type="InterPro" id="IPR017853">
    <property type="entry name" value="GH"/>
</dbReference>
<proteinExistence type="inferred from homology"/>
<dbReference type="Pfam" id="PF00128">
    <property type="entry name" value="Alpha-amylase"/>
    <property type="match status" value="1"/>
</dbReference>
<dbReference type="InterPro" id="IPR006047">
    <property type="entry name" value="GH13_cat_dom"/>
</dbReference>
<comment type="similarity">
    <text evidence="4 14">Belongs to the glycosyl hydrolase 13 family.</text>
</comment>
<dbReference type="GO" id="GO:0046872">
    <property type="term" value="F:metal ion binding"/>
    <property type="evidence" value="ECO:0007669"/>
    <property type="project" value="UniProtKB-KW"/>
</dbReference>
<evidence type="ECO:0000256" key="2">
    <source>
        <dbReference type="ARBA" id="ARBA00001913"/>
    </source>
</evidence>
<keyword evidence="8 15" id="KW-0378">Hydrolase</keyword>
<keyword evidence="10" id="KW-1015">Disulfide bond</keyword>
<dbReference type="CDD" id="cd11317">
    <property type="entry name" value="AmyAc_bac_euk_AmyA"/>
    <property type="match status" value="1"/>
</dbReference>
<dbReference type="Pfam" id="PF02806">
    <property type="entry name" value="Alpha-amylase_C"/>
    <property type="match status" value="1"/>
</dbReference>
<evidence type="ECO:0000256" key="12">
    <source>
        <dbReference type="ARBA" id="ARBA00023277"/>
    </source>
</evidence>
<keyword evidence="12 15" id="KW-0119">Carbohydrate metabolism</keyword>
<evidence type="ECO:0000256" key="5">
    <source>
        <dbReference type="ARBA" id="ARBA00011245"/>
    </source>
</evidence>
<organism evidence="18 19">
    <name type="scientific">Mythimna separata</name>
    <name type="common">Oriental armyworm</name>
    <name type="synonym">Pseudaletia separata</name>
    <dbReference type="NCBI Taxonomy" id="271217"/>
    <lineage>
        <taxon>Eukaryota</taxon>
        <taxon>Metazoa</taxon>
        <taxon>Ecdysozoa</taxon>
        <taxon>Arthropoda</taxon>
        <taxon>Hexapoda</taxon>
        <taxon>Insecta</taxon>
        <taxon>Pterygota</taxon>
        <taxon>Neoptera</taxon>
        <taxon>Endopterygota</taxon>
        <taxon>Lepidoptera</taxon>
        <taxon>Glossata</taxon>
        <taxon>Ditrysia</taxon>
        <taxon>Noctuoidea</taxon>
        <taxon>Noctuidae</taxon>
        <taxon>Noctuinae</taxon>
        <taxon>Hadenini</taxon>
        <taxon>Mythimna</taxon>
    </lineage>
</organism>
<evidence type="ECO:0000256" key="6">
    <source>
        <dbReference type="ARBA" id="ARBA00012595"/>
    </source>
</evidence>
<keyword evidence="7" id="KW-0479">Metal-binding</keyword>
<comment type="cofactor">
    <cofactor evidence="2">
        <name>Ca(2+)</name>
        <dbReference type="ChEBI" id="CHEBI:29108"/>
    </cofactor>
</comment>
<evidence type="ECO:0000256" key="3">
    <source>
        <dbReference type="ARBA" id="ARBA00001923"/>
    </source>
</evidence>
<evidence type="ECO:0000256" key="7">
    <source>
        <dbReference type="ARBA" id="ARBA00022723"/>
    </source>
</evidence>
<comment type="caution">
    <text evidence="18">The sequence shown here is derived from an EMBL/GenBank/DDBJ whole genome shotgun (WGS) entry which is preliminary data.</text>
</comment>
<dbReference type="SUPFAM" id="SSF51445">
    <property type="entry name" value="(Trans)glycosidases"/>
    <property type="match status" value="1"/>
</dbReference>
<protein>
    <recommendedName>
        <fullName evidence="6 15">Alpha-amylase</fullName>
        <ecNumber evidence="6 15">3.2.1.1</ecNumber>
    </recommendedName>
</protein>
<evidence type="ECO:0000256" key="8">
    <source>
        <dbReference type="ARBA" id="ARBA00022801"/>
    </source>
</evidence>
<dbReference type="InterPro" id="IPR013780">
    <property type="entry name" value="Glyco_hydro_b"/>
</dbReference>
<name>A0AAD8DYV9_MYTSE</name>
<evidence type="ECO:0000313" key="19">
    <source>
        <dbReference type="Proteomes" id="UP001231518"/>
    </source>
</evidence>
<evidence type="ECO:0000256" key="1">
    <source>
        <dbReference type="ARBA" id="ARBA00000548"/>
    </source>
</evidence>